<dbReference type="PROSITE" id="PS50928">
    <property type="entry name" value="ABC_TM1"/>
    <property type="match status" value="1"/>
</dbReference>
<keyword evidence="6 9" id="KW-1133">Transmembrane helix</keyword>
<organism evidence="11 12">
    <name type="scientific">Neiella marina</name>
    <dbReference type="NCBI Taxonomy" id="508461"/>
    <lineage>
        <taxon>Bacteria</taxon>
        <taxon>Pseudomonadati</taxon>
        <taxon>Pseudomonadota</taxon>
        <taxon>Gammaproteobacteria</taxon>
        <taxon>Alteromonadales</taxon>
        <taxon>Echinimonadaceae</taxon>
        <taxon>Neiella</taxon>
    </lineage>
</organism>
<evidence type="ECO:0000259" key="10">
    <source>
        <dbReference type="PROSITE" id="PS50928"/>
    </source>
</evidence>
<protein>
    <submittedName>
        <fullName evidence="11">Antimicrobial peptide ABC transporter permease SapC</fullName>
    </submittedName>
</protein>
<dbReference type="CDD" id="cd06261">
    <property type="entry name" value="TM_PBP2"/>
    <property type="match status" value="1"/>
</dbReference>
<dbReference type="InterPro" id="IPR050366">
    <property type="entry name" value="BP-dependent_transpt_permease"/>
</dbReference>
<evidence type="ECO:0000256" key="8">
    <source>
        <dbReference type="ARBA" id="ARBA00024202"/>
    </source>
</evidence>
<accession>A0A8J2U4T6</accession>
<evidence type="ECO:0000256" key="9">
    <source>
        <dbReference type="RuleBase" id="RU363032"/>
    </source>
</evidence>
<feature type="domain" description="ABC transmembrane type-1" evidence="10">
    <location>
        <begin position="95"/>
        <end position="284"/>
    </location>
</feature>
<evidence type="ECO:0000256" key="1">
    <source>
        <dbReference type="ARBA" id="ARBA00004429"/>
    </source>
</evidence>
<feature type="transmembrane region" description="Helical" evidence="9">
    <location>
        <begin position="134"/>
        <end position="155"/>
    </location>
</feature>
<feature type="transmembrane region" description="Helical" evidence="9">
    <location>
        <begin position="99"/>
        <end position="122"/>
    </location>
</feature>
<dbReference type="PANTHER" id="PTHR43386">
    <property type="entry name" value="OLIGOPEPTIDE TRANSPORT SYSTEM PERMEASE PROTEIN APPC"/>
    <property type="match status" value="1"/>
</dbReference>
<evidence type="ECO:0000256" key="3">
    <source>
        <dbReference type="ARBA" id="ARBA00022475"/>
    </source>
</evidence>
<gene>
    <name evidence="11" type="primary">sapC</name>
    <name evidence="11" type="ORF">GCM10011369_16860</name>
</gene>
<feature type="transmembrane region" description="Helical" evidence="9">
    <location>
        <begin position="261"/>
        <end position="283"/>
    </location>
</feature>
<evidence type="ECO:0000256" key="4">
    <source>
        <dbReference type="ARBA" id="ARBA00022519"/>
    </source>
</evidence>
<dbReference type="RefSeq" id="WP_087506009.1">
    <property type="nucleotide sequence ID" value="NZ_BMDX01000007.1"/>
</dbReference>
<name>A0A8J2U4T6_9GAMM</name>
<dbReference type="GO" id="GO:0005886">
    <property type="term" value="C:plasma membrane"/>
    <property type="evidence" value="ECO:0007669"/>
    <property type="project" value="UniProtKB-SubCell"/>
</dbReference>
<dbReference type="PANTHER" id="PTHR43386:SF5">
    <property type="entry name" value="PUTRESCINE EXPORT SYSTEM PERMEASE PROTEIN SAPC"/>
    <property type="match status" value="1"/>
</dbReference>
<evidence type="ECO:0000256" key="7">
    <source>
        <dbReference type="ARBA" id="ARBA00023136"/>
    </source>
</evidence>
<dbReference type="AlphaFoldDB" id="A0A8J2U4T6"/>
<evidence type="ECO:0000256" key="2">
    <source>
        <dbReference type="ARBA" id="ARBA00022448"/>
    </source>
</evidence>
<evidence type="ECO:0000256" key="6">
    <source>
        <dbReference type="ARBA" id="ARBA00022989"/>
    </source>
</evidence>
<keyword evidence="4" id="KW-0997">Cell inner membrane</keyword>
<keyword evidence="12" id="KW-1185">Reference proteome</keyword>
<comment type="subcellular location">
    <subcellularLocation>
        <location evidence="1">Cell inner membrane</location>
        <topology evidence="1">Multi-pass membrane protein</topology>
    </subcellularLocation>
    <subcellularLocation>
        <location evidence="9">Cell membrane</location>
        <topology evidence="9">Multi-pass membrane protein</topology>
    </subcellularLocation>
</comment>
<dbReference type="OrthoDB" id="9805884at2"/>
<dbReference type="InterPro" id="IPR000515">
    <property type="entry name" value="MetI-like"/>
</dbReference>
<dbReference type="Pfam" id="PF00528">
    <property type="entry name" value="BPD_transp_1"/>
    <property type="match status" value="1"/>
</dbReference>
<evidence type="ECO:0000313" key="11">
    <source>
        <dbReference type="EMBL" id="GGA75642.1"/>
    </source>
</evidence>
<evidence type="ECO:0000256" key="5">
    <source>
        <dbReference type="ARBA" id="ARBA00022692"/>
    </source>
</evidence>
<dbReference type="EMBL" id="BMDX01000007">
    <property type="protein sequence ID" value="GGA75642.1"/>
    <property type="molecule type" value="Genomic_DNA"/>
</dbReference>
<dbReference type="Gene3D" id="1.10.3720.10">
    <property type="entry name" value="MetI-like"/>
    <property type="match status" value="1"/>
</dbReference>
<dbReference type="GO" id="GO:0055085">
    <property type="term" value="P:transmembrane transport"/>
    <property type="evidence" value="ECO:0007669"/>
    <property type="project" value="InterPro"/>
</dbReference>
<dbReference type="SUPFAM" id="SSF161098">
    <property type="entry name" value="MetI-like"/>
    <property type="match status" value="1"/>
</dbReference>
<keyword evidence="2 9" id="KW-0813">Transport</keyword>
<dbReference type="InterPro" id="IPR035906">
    <property type="entry name" value="MetI-like_sf"/>
</dbReference>
<keyword evidence="3" id="KW-1003">Cell membrane</keyword>
<comment type="caution">
    <text evidence="11">The sequence shown here is derived from an EMBL/GenBank/DDBJ whole genome shotgun (WGS) entry which is preliminary data.</text>
</comment>
<sequence>MDRNSIYQDDAVPSIFKQVTNAFGARGAYMVAFWTLMAMLVVMVFSAVLAPYHPHHQHTDLLLLPPSWAEQGTVEFFFGTDDLGRDILSRVISGTRYTLGGALLTVAISGLIGVAIGALAAMLRGLRSSILHHLLDTVLAIPSLLLAILVIAILGRGWSTVLLAVTIGLIPQFIRVSHQAVLEVLATEYVRMARLDGYSKFRLFYRVVLPNIAEPLIIRFTAAISSAIMDLAALGFLSLGAQAPAPEWGSMMASGIALLTTAPWVITLPGIAIFITVLSINLVGAGLQSSFKKLESS</sequence>
<comment type="similarity">
    <text evidence="8">Belongs to the binding-protein-dependent transport system permease family. OppBC subfamily.</text>
</comment>
<proteinExistence type="inferred from homology"/>
<evidence type="ECO:0000313" key="12">
    <source>
        <dbReference type="Proteomes" id="UP000619743"/>
    </source>
</evidence>
<dbReference type="Proteomes" id="UP000619743">
    <property type="component" value="Unassembled WGS sequence"/>
</dbReference>
<keyword evidence="7 9" id="KW-0472">Membrane</keyword>
<feature type="transmembrane region" description="Helical" evidence="9">
    <location>
        <begin position="27"/>
        <end position="52"/>
    </location>
</feature>
<keyword evidence="5 9" id="KW-0812">Transmembrane</keyword>
<feature type="transmembrane region" description="Helical" evidence="9">
    <location>
        <begin position="216"/>
        <end position="241"/>
    </location>
</feature>
<reference evidence="12" key="1">
    <citation type="journal article" date="2019" name="Int. J. Syst. Evol. Microbiol.">
        <title>The Global Catalogue of Microorganisms (GCM) 10K type strain sequencing project: providing services to taxonomists for standard genome sequencing and annotation.</title>
        <authorList>
            <consortium name="The Broad Institute Genomics Platform"/>
            <consortium name="The Broad Institute Genome Sequencing Center for Infectious Disease"/>
            <person name="Wu L."/>
            <person name="Ma J."/>
        </authorList>
    </citation>
    <scope>NUCLEOTIDE SEQUENCE [LARGE SCALE GENOMIC DNA]</scope>
    <source>
        <strain evidence="12">CGMCC 1.10130</strain>
    </source>
</reference>